<keyword evidence="2" id="KW-0732">Signal</keyword>
<reference evidence="3 4" key="1">
    <citation type="submission" date="2020-08" db="EMBL/GenBank/DDBJ databases">
        <title>Genomic Encyclopedia of Type Strains, Phase III (KMG-III): the genomes of soil and plant-associated and newly described type strains.</title>
        <authorList>
            <person name="Whitman W."/>
        </authorList>
    </citation>
    <scope>NUCLEOTIDE SEQUENCE [LARGE SCALE GENOMIC DNA]</scope>
    <source>
        <strain evidence="3 4">CECT 8897</strain>
    </source>
</reference>
<keyword evidence="4" id="KW-1185">Reference proteome</keyword>
<evidence type="ECO:0000313" key="4">
    <source>
        <dbReference type="Proteomes" id="UP000541535"/>
    </source>
</evidence>
<gene>
    <name evidence="3" type="ORF">FHS03_002549</name>
</gene>
<sequence length="80" mass="8449">MVKEVLLVLALLASVPVAAEGQAASSLPLRSDLLESAASKEKPAQKPERASIPEERVPEPSPMAILATILLGLALVRMKH</sequence>
<evidence type="ECO:0000256" key="1">
    <source>
        <dbReference type="SAM" id="MobiDB-lite"/>
    </source>
</evidence>
<dbReference type="RefSeq" id="WP_183441328.1">
    <property type="nucleotide sequence ID" value="NZ_JACHXD010000006.1"/>
</dbReference>
<evidence type="ECO:0000256" key="2">
    <source>
        <dbReference type="SAM" id="SignalP"/>
    </source>
</evidence>
<feature type="compositionally biased region" description="Basic and acidic residues" evidence="1">
    <location>
        <begin position="38"/>
        <end position="57"/>
    </location>
</feature>
<name>A0A7W5FU94_9BURK</name>
<proteinExistence type="predicted"/>
<protein>
    <recommendedName>
        <fullName evidence="5">PEP-CTERM sorting domain-containing protein</fullName>
    </recommendedName>
</protein>
<feature type="region of interest" description="Disordered" evidence="1">
    <location>
        <begin position="35"/>
        <end position="57"/>
    </location>
</feature>
<accession>A0A7W5FU94</accession>
<organism evidence="3 4">
    <name type="scientific">Pseudoduganella violacea</name>
    <dbReference type="NCBI Taxonomy" id="1715466"/>
    <lineage>
        <taxon>Bacteria</taxon>
        <taxon>Pseudomonadati</taxon>
        <taxon>Pseudomonadota</taxon>
        <taxon>Betaproteobacteria</taxon>
        <taxon>Burkholderiales</taxon>
        <taxon>Oxalobacteraceae</taxon>
        <taxon>Telluria group</taxon>
        <taxon>Pseudoduganella</taxon>
    </lineage>
</organism>
<dbReference type="AlphaFoldDB" id="A0A7W5FU94"/>
<dbReference type="Proteomes" id="UP000541535">
    <property type="component" value="Unassembled WGS sequence"/>
</dbReference>
<evidence type="ECO:0008006" key="5">
    <source>
        <dbReference type="Google" id="ProtNLM"/>
    </source>
</evidence>
<feature type="chain" id="PRO_5030702896" description="PEP-CTERM sorting domain-containing protein" evidence="2">
    <location>
        <begin position="20"/>
        <end position="80"/>
    </location>
</feature>
<comment type="caution">
    <text evidence="3">The sequence shown here is derived from an EMBL/GenBank/DDBJ whole genome shotgun (WGS) entry which is preliminary data.</text>
</comment>
<evidence type="ECO:0000313" key="3">
    <source>
        <dbReference type="EMBL" id="MBB3119497.1"/>
    </source>
</evidence>
<dbReference type="EMBL" id="JACHXD010000006">
    <property type="protein sequence ID" value="MBB3119497.1"/>
    <property type="molecule type" value="Genomic_DNA"/>
</dbReference>
<feature type="signal peptide" evidence="2">
    <location>
        <begin position="1"/>
        <end position="19"/>
    </location>
</feature>